<dbReference type="Pfam" id="PF02931">
    <property type="entry name" value="Neur_chan_LBD"/>
    <property type="match status" value="1"/>
</dbReference>
<dbReference type="GO" id="GO:0016020">
    <property type="term" value="C:membrane"/>
    <property type="evidence" value="ECO:0007669"/>
    <property type="project" value="InterPro"/>
</dbReference>
<evidence type="ECO:0000313" key="4">
    <source>
        <dbReference type="Proteomes" id="UP000433101"/>
    </source>
</evidence>
<dbReference type="InterPro" id="IPR038050">
    <property type="entry name" value="Neuro_actylchol_rec"/>
</dbReference>
<feature type="transmembrane region" description="Helical" evidence="1">
    <location>
        <begin position="233"/>
        <end position="254"/>
    </location>
</feature>
<sequence>MRAPCCLLGLITVLTGLFLVTPSFSRNIDELEALVRRNAPENPIRIAIGIRINQIEFVDQKAENFGAVGTLRMEWQDPKLAFEPEADEQFFRVFTPEGFWDFTQKNRIYYPSFTFQNQQRRRFVHQAGFAVLPDGKAFYFEQFSAVMQAPNFDFRKFPFDTQKFFIHVTLNRPAGHAEFVPIENFSRLGDLLGEEEWILTDVHTEVGVHEGFTGLPSSRFSFGFDGYRHLDYYAVRIFLPLFVFAFVTWATFFLEDYRKRIDIAAGNLLIFVAFNFAISGDLPRLGYMTFLDFILIAMFIVTALMIVFNVALRHLEAKGRTEFAKRIDLYTLRWIYPISYFFVVLFAAYRFLYTTSEV</sequence>
<dbReference type="Proteomes" id="UP000433101">
    <property type="component" value="Unassembled WGS sequence"/>
</dbReference>
<dbReference type="Gene3D" id="2.70.170.10">
    <property type="entry name" value="Neurotransmitter-gated ion-channel ligand-binding domain"/>
    <property type="match status" value="1"/>
</dbReference>
<feature type="transmembrane region" description="Helical" evidence="1">
    <location>
        <begin position="333"/>
        <end position="352"/>
    </location>
</feature>
<gene>
    <name evidence="3" type="ORF">GR183_18595</name>
</gene>
<accession>A0A7X3LXI2</accession>
<dbReference type="SUPFAM" id="SSF63712">
    <property type="entry name" value="Nicotinic receptor ligand binding domain-like"/>
    <property type="match status" value="1"/>
</dbReference>
<feature type="domain" description="Neurotransmitter-gated ion-channel ligand-binding" evidence="2">
    <location>
        <begin position="39"/>
        <end position="163"/>
    </location>
</feature>
<dbReference type="InterPro" id="IPR006201">
    <property type="entry name" value="Neur_channel"/>
</dbReference>
<dbReference type="Gene3D" id="1.20.58.390">
    <property type="entry name" value="Neurotransmitter-gated ion-channel transmembrane domain"/>
    <property type="match status" value="1"/>
</dbReference>
<protein>
    <recommendedName>
        <fullName evidence="2">Neurotransmitter-gated ion-channel ligand-binding domain-containing protein</fullName>
    </recommendedName>
</protein>
<keyword evidence="4" id="KW-1185">Reference proteome</keyword>
<comment type="caution">
    <text evidence="3">The sequence shown here is derived from an EMBL/GenBank/DDBJ whole genome shotgun (WGS) entry which is preliminary data.</text>
</comment>
<evidence type="ECO:0000256" key="1">
    <source>
        <dbReference type="SAM" id="Phobius"/>
    </source>
</evidence>
<dbReference type="GO" id="GO:0005230">
    <property type="term" value="F:extracellular ligand-gated monoatomic ion channel activity"/>
    <property type="evidence" value="ECO:0007669"/>
    <property type="project" value="InterPro"/>
</dbReference>
<dbReference type="EMBL" id="WUMV01000009">
    <property type="protein sequence ID" value="MXN66927.1"/>
    <property type="molecule type" value="Genomic_DNA"/>
</dbReference>
<dbReference type="InterPro" id="IPR006202">
    <property type="entry name" value="Neur_chan_lig-bd"/>
</dbReference>
<dbReference type="RefSeq" id="WP_160777180.1">
    <property type="nucleotide sequence ID" value="NZ_WUMV01000009.1"/>
</dbReference>
<name>A0A7X3LXI2_9HYPH</name>
<evidence type="ECO:0000313" key="3">
    <source>
        <dbReference type="EMBL" id="MXN66927.1"/>
    </source>
</evidence>
<keyword evidence="1" id="KW-0472">Membrane</keyword>
<dbReference type="AlphaFoldDB" id="A0A7X3LXI2"/>
<feature type="transmembrane region" description="Helical" evidence="1">
    <location>
        <begin position="261"/>
        <end position="278"/>
    </location>
</feature>
<evidence type="ECO:0000259" key="2">
    <source>
        <dbReference type="Pfam" id="PF02931"/>
    </source>
</evidence>
<keyword evidence="1" id="KW-0812">Transmembrane</keyword>
<keyword evidence="1" id="KW-1133">Transmembrane helix</keyword>
<dbReference type="InterPro" id="IPR036734">
    <property type="entry name" value="Neur_chan_lig-bd_sf"/>
</dbReference>
<organism evidence="3 4">
    <name type="scientific">Stappia sediminis</name>
    <dbReference type="NCBI Taxonomy" id="2692190"/>
    <lineage>
        <taxon>Bacteria</taxon>
        <taxon>Pseudomonadati</taxon>
        <taxon>Pseudomonadota</taxon>
        <taxon>Alphaproteobacteria</taxon>
        <taxon>Hyphomicrobiales</taxon>
        <taxon>Stappiaceae</taxon>
        <taxon>Stappia</taxon>
    </lineage>
</organism>
<feature type="transmembrane region" description="Helical" evidence="1">
    <location>
        <begin position="290"/>
        <end position="312"/>
    </location>
</feature>
<reference evidence="3 4" key="1">
    <citation type="submission" date="2019-12" db="EMBL/GenBank/DDBJ databases">
        <authorList>
            <person name="Li M."/>
        </authorList>
    </citation>
    <scope>NUCLEOTIDE SEQUENCE [LARGE SCALE GENOMIC DNA]</scope>
    <source>
        <strain evidence="3 4">GBMRC 2046</strain>
    </source>
</reference>
<dbReference type="PANTHER" id="PTHR18945">
    <property type="entry name" value="NEUROTRANSMITTER GATED ION CHANNEL"/>
    <property type="match status" value="1"/>
</dbReference>
<dbReference type="GO" id="GO:0004888">
    <property type="term" value="F:transmembrane signaling receptor activity"/>
    <property type="evidence" value="ECO:0007669"/>
    <property type="project" value="InterPro"/>
</dbReference>
<proteinExistence type="predicted"/>